<proteinExistence type="evidence at transcript level"/>
<protein>
    <submittedName>
        <fullName evidence="2">Predicted protein</fullName>
    </submittedName>
</protein>
<evidence type="ECO:0000256" key="1">
    <source>
        <dbReference type="SAM" id="MobiDB-lite"/>
    </source>
</evidence>
<dbReference type="AlphaFoldDB" id="F2DV44"/>
<sequence>MRRKALARGFSGEGVLRRSRPPHKGTIIARARTRRARSPGPSETGYRLSLLPGPASPSPAGRATRSGGAGGGAARPAANMARQRT</sequence>
<feature type="compositionally biased region" description="Low complexity" evidence="1">
    <location>
        <begin position="74"/>
        <end position="85"/>
    </location>
</feature>
<feature type="compositionally biased region" description="Low complexity" evidence="1">
    <location>
        <begin position="47"/>
        <end position="66"/>
    </location>
</feature>
<name>F2DV44_HORVV</name>
<organism evidence="2">
    <name type="scientific">Hordeum vulgare subsp. vulgare</name>
    <name type="common">Domesticated barley</name>
    <dbReference type="NCBI Taxonomy" id="112509"/>
    <lineage>
        <taxon>Eukaryota</taxon>
        <taxon>Viridiplantae</taxon>
        <taxon>Streptophyta</taxon>
        <taxon>Embryophyta</taxon>
        <taxon>Tracheophyta</taxon>
        <taxon>Spermatophyta</taxon>
        <taxon>Magnoliopsida</taxon>
        <taxon>Liliopsida</taxon>
        <taxon>Poales</taxon>
        <taxon>Poaceae</taxon>
        <taxon>BOP clade</taxon>
        <taxon>Pooideae</taxon>
        <taxon>Triticodae</taxon>
        <taxon>Triticeae</taxon>
        <taxon>Hordeinae</taxon>
        <taxon>Hordeum</taxon>
    </lineage>
</organism>
<reference evidence="2" key="1">
    <citation type="journal article" date="2011" name="Plant Physiol.">
        <title>Comprehensive sequence analysis of 24,783 barley full-length cDNAs derived from 12 clone libraries.</title>
        <authorList>
            <person name="Matsumoto T."/>
            <person name="Tanaka T."/>
            <person name="Sakai H."/>
            <person name="Amano N."/>
            <person name="Kanamori H."/>
            <person name="Kurita K."/>
            <person name="Kikuta A."/>
            <person name="Kamiya K."/>
            <person name="Yamamoto M."/>
            <person name="Ikawa H."/>
            <person name="Fujii N."/>
            <person name="Hori K."/>
            <person name="Itoh T."/>
            <person name="Sato K."/>
        </authorList>
    </citation>
    <scope>NUCLEOTIDE SEQUENCE</scope>
    <source>
        <tissue evidence="2">Shoot and root</tissue>
    </source>
</reference>
<feature type="region of interest" description="Disordered" evidence="1">
    <location>
        <begin position="1"/>
        <end position="85"/>
    </location>
</feature>
<evidence type="ECO:0000313" key="2">
    <source>
        <dbReference type="EMBL" id="BAJ98965.1"/>
    </source>
</evidence>
<accession>F2DV44</accession>
<dbReference type="EMBL" id="AK367762">
    <property type="protein sequence ID" value="BAJ98965.1"/>
    <property type="molecule type" value="mRNA"/>
</dbReference>